<keyword evidence="4" id="KW-0175">Coiled coil</keyword>
<feature type="binding site" evidence="7">
    <location>
        <begin position="84"/>
        <end position="91"/>
    </location>
    <ligand>
        <name>ATP</name>
        <dbReference type="ChEBI" id="CHEBI:30616"/>
    </ligand>
</feature>
<dbReference type="Gene3D" id="3.40.850.10">
    <property type="entry name" value="Kinesin motor domain"/>
    <property type="match status" value="1"/>
</dbReference>
<comment type="subcellular location">
    <subcellularLocation>
        <location evidence="1">Cytoplasm</location>
        <location evidence="1">Cytoskeleton</location>
    </subcellularLocation>
</comment>
<dbReference type="PANTHER" id="PTHR47968:SF75">
    <property type="entry name" value="CENTROMERE-ASSOCIATED PROTEIN E"/>
    <property type="match status" value="1"/>
</dbReference>
<dbReference type="InterPro" id="IPR036961">
    <property type="entry name" value="Kinesin_motor_dom_sf"/>
</dbReference>
<dbReference type="SUPFAM" id="SSF52540">
    <property type="entry name" value="P-loop containing nucleoside triphosphate hydrolases"/>
    <property type="match status" value="1"/>
</dbReference>
<dbReference type="GO" id="GO:0007018">
    <property type="term" value="P:microtubule-based movement"/>
    <property type="evidence" value="ECO:0007669"/>
    <property type="project" value="InterPro"/>
</dbReference>
<comment type="caution">
    <text evidence="9">The sequence shown here is derived from an EMBL/GenBank/DDBJ whole genome shotgun (WGS) entry which is preliminary data.</text>
</comment>
<protein>
    <submittedName>
        <fullName evidence="9">Kinesin-7</fullName>
    </submittedName>
</protein>
<dbReference type="InterPro" id="IPR027417">
    <property type="entry name" value="P-loop_NTPase"/>
</dbReference>
<dbReference type="GO" id="GO:0000278">
    <property type="term" value="P:mitotic cell cycle"/>
    <property type="evidence" value="ECO:0007669"/>
    <property type="project" value="TreeGrafter"/>
</dbReference>
<dbReference type="InterPro" id="IPR001752">
    <property type="entry name" value="Kinesin_motor_dom"/>
</dbReference>
<evidence type="ECO:0000256" key="2">
    <source>
        <dbReference type="ARBA" id="ARBA00022741"/>
    </source>
</evidence>
<evidence type="ECO:0000256" key="6">
    <source>
        <dbReference type="ARBA" id="ARBA00023212"/>
    </source>
</evidence>
<evidence type="ECO:0000256" key="5">
    <source>
        <dbReference type="ARBA" id="ARBA00023175"/>
    </source>
</evidence>
<evidence type="ECO:0000259" key="8">
    <source>
        <dbReference type="PROSITE" id="PS50067"/>
    </source>
</evidence>
<dbReference type="Pfam" id="PF00225">
    <property type="entry name" value="Kinesin"/>
    <property type="match status" value="1"/>
</dbReference>
<evidence type="ECO:0000313" key="9">
    <source>
        <dbReference type="EMBL" id="KAF6034970.1"/>
    </source>
</evidence>
<dbReference type="InterPro" id="IPR027640">
    <property type="entry name" value="Kinesin-like_fam"/>
</dbReference>
<evidence type="ECO:0000313" key="10">
    <source>
        <dbReference type="Proteomes" id="UP000593567"/>
    </source>
</evidence>
<sequence length="190" mass="21190">MAQQIVAVRIRPLVESSEIKVGAQDYWDSSSTAIFRKDVSDSLPFVFDHVIGKEEINRDVYNVFGKDIVTGAVKGINGTIFAYGQTSSGKTHTMLGSDTEPGLISYAMNDIFSLVQLATERCFLISLSYNEIYNEEVHDLLTGATNLKIRENEMGEIRVLECGQELVDKPEDVLRLMTEGDKRRHIGALI</sequence>
<dbReference type="GO" id="GO:0005524">
    <property type="term" value="F:ATP binding"/>
    <property type="evidence" value="ECO:0007669"/>
    <property type="project" value="UniProtKB-UniRule"/>
</dbReference>
<keyword evidence="3 7" id="KW-0067">ATP-binding</keyword>
<keyword evidence="10" id="KW-1185">Reference proteome</keyword>
<dbReference type="PROSITE" id="PS50067">
    <property type="entry name" value="KINESIN_MOTOR_2"/>
    <property type="match status" value="1"/>
</dbReference>
<keyword evidence="6" id="KW-0963">Cytoplasm</keyword>
<name>A0A7J7K8K1_BUGNE</name>
<dbReference type="GO" id="GO:0003777">
    <property type="term" value="F:microtubule motor activity"/>
    <property type="evidence" value="ECO:0007669"/>
    <property type="project" value="InterPro"/>
</dbReference>
<reference evidence="9" key="1">
    <citation type="submission" date="2020-06" db="EMBL/GenBank/DDBJ databases">
        <title>Draft genome of Bugula neritina, a colonial animal packing powerful symbionts and potential medicines.</title>
        <authorList>
            <person name="Rayko M."/>
        </authorList>
    </citation>
    <scope>NUCLEOTIDE SEQUENCE [LARGE SCALE GENOMIC DNA]</scope>
    <source>
        <strain evidence="9">Kwan_BN1</strain>
    </source>
</reference>
<keyword evidence="5 7" id="KW-0505">Motor protein</keyword>
<dbReference type="PANTHER" id="PTHR47968">
    <property type="entry name" value="CENTROMERE PROTEIN E"/>
    <property type="match status" value="1"/>
</dbReference>
<accession>A0A7J7K8K1</accession>
<dbReference type="AlphaFoldDB" id="A0A7J7K8K1"/>
<dbReference type="OrthoDB" id="3176171at2759"/>
<evidence type="ECO:0000256" key="3">
    <source>
        <dbReference type="ARBA" id="ARBA00022840"/>
    </source>
</evidence>
<evidence type="ECO:0000256" key="7">
    <source>
        <dbReference type="PROSITE-ProRule" id="PRU00283"/>
    </source>
</evidence>
<gene>
    <name evidence="9" type="ORF">EB796_006719</name>
</gene>
<evidence type="ECO:0000256" key="1">
    <source>
        <dbReference type="ARBA" id="ARBA00004245"/>
    </source>
</evidence>
<dbReference type="Proteomes" id="UP000593567">
    <property type="component" value="Unassembled WGS sequence"/>
</dbReference>
<evidence type="ECO:0000256" key="4">
    <source>
        <dbReference type="ARBA" id="ARBA00023054"/>
    </source>
</evidence>
<proteinExistence type="inferred from homology"/>
<dbReference type="SMART" id="SM00129">
    <property type="entry name" value="KISc"/>
    <property type="match status" value="1"/>
</dbReference>
<feature type="domain" description="Kinesin motor" evidence="8">
    <location>
        <begin position="3"/>
        <end position="190"/>
    </location>
</feature>
<dbReference type="GO" id="GO:0008017">
    <property type="term" value="F:microtubule binding"/>
    <property type="evidence" value="ECO:0007669"/>
    <property type="project" value="InterPro"/>
</dbReference>
<organism evidence="9 10">
    <name type="scientific">Bugula neritina</name>
    <name type="common">Brown bryozoan</name>
    <name type="synonym">Sertularia neritina</name>
    <dbReference type="NCBI Taxonomy" id="10212"/>
    <lineage>
        <taxon>Eukaryota</taxon>
        <taxon>Metazoa</taxon>
        <taxon>Spiralia</taxon>
        <taxon>Lophotrochozoa</taxon>
        <taxon>Bryozoa</taxon>
        <taxon>Gymnolaemata</taxon>
        <taxon>Cheilostomatida</taxon>
        <taxon>Flustrina</taxon>
        <taxon>Buguloidea</taxon>
        <taxon>Bugulidae</taxon>
        <taxon>Bugula</taxon>
    </lineage>
</organism>
<dbReference type="GO" id="GO:0005874">
    <property type="term" value="C:microtubule"/>
    <property type="evidence" value="ECO:0007669"/>
    <property type="project" value="TreeGrafter"/>
</dbReference>
<keyword evidence="2 7" id="KW-0547">Nucleotide-binding</keyword>
<dbReference type="EMBL" id="VXIV02000959">
    <property type="protein sequence ID" value="KAF6034970.1"/>
    <property type="molecule type" value="Genomic_DNA"/>
</dbReference>
<keyword evidence="6" id="KW-0206">Cytoskeleton</keyword>
<comment type="similarity">
    <text evidence="7">Belongs to the TRAFAC class myosin-kinesin ATPase superfamily. Kinesin family.</text>
</comment>